<evidence type="ECO:0000256" key="6">
    <source>
        <dbReference type="ARBA" id="ARBA00037784"/>
    </source>
</evidence>
<dbReference type="PANTHER" id="PTHR46516">
    <property type="entry name" value="TRNA-SPECIFIC ADENOSINE DEAMINASE 1"/>
    <property type="match status" value="1"/>
</dbReference>
<sequence length="438" mass="49413">MDSIYDRKLLANKVAQLCYNHFDNLPKKGKPIEGKEWTVVAAFVQQIRQNDETRSSLEVVSMGTGSKCVGQNKLSKDGDILNDSHAEVVARRGFLRYMYHQMEIAASGKESGLFTVDAISKKFLQREGVSFIFFSSHTPCGDASIIVKENSRIMCNTTEGILKPSEIKVTSFDEEPPSKMPRFDIPDIHRTGAKCVEGGPQDLKQPGVNHHVAGVLRIKPGRGDRTLSMSCSDKLAKWNILGVQGSLLMNFLSKPIYVSHVIIGKCPYSQSVMERALINRFEHSANQLGNAVFMQQKPDISQSQIELKFGKVENDEDDQMHPCPSSISWCACPMKQLEVAVEGRKQGITKKNQNKPQCRLEICKKNLFQKFVSLLSCFPTDNLPIHLKEQHSDIQCMTYNKAKRLCSDYFEMWEQTRAKMLSTWTSKPTTLTEFTVCE</sequence>
<keyword evidence="14" id="KW-1185">Reference proteome</keyword>
<dbReference type="GO" id="GO:0003723">
    <property type="term" value="F:RNA binding"/>
    <property type="evidence" value="ECO:0007669"/>
    <property type="project" value="InterPro"/>
</dbReference>
<dbReference type="KEGG" id="dpx:DAPPUDRAFT_52553"/>
<evidence type="ECO:0000256" key="11">
    <source>
        <dbReference type="ARBA" id="ARBA00047635"/>
    </source>
</evidence>
<evidence type="ECO:0000256" key="3">
    <source>
        <dbReference type="ARBA" id="ARBA00022801"/>
    </source>
</evidence>
<evidence type="ECO:0000256" key="8">
    <source>
        <dbReference type="ARBA" id="ARBA00038940"/>
    </source>
</evidence>
<feature type="domain" description="A to I editase" evidence="12">
    <location>
        <begin position="61"/>
        <end position="434"/>
    </location>
</feature>
<evidence type="ECO:0000256" key="10">
    <source>
        <dbReference type="ARBA" id="ARBA00041760"/>
    </source>
</evidence>
<dbReference type="FunCoup" id="E9GMF4">
    <property type="interactions" value="1607"/>
</dbReference>
<keyword evidence="4" id="KW-0862">Zinc</keyword>
<evidence type="ECO:0000256" key="2">
    <source>
        <dbReference type="ARBA" id="ARBA00022723"/>
    </source>
</evidence>
<dbReference type="InParanoid" id="E9GMF4"/>
<reference evidence="13 14" key="1">
    <citation type="journal article" date="2011" name="Science">
        <title>The ecoresponsive genome of Daphnia pulex.</title>
        <authorList>
            <person name="Colbourne J.K."/>
            <person name="Pfrender M.E."/>
            <person name="Gilbert D."/>
            <person name="Thomas W.K."/>
            <person name="Tucker A."/>
            <person name="Oakley T.H."/>
            <person name="Tokishita S."/>
            <person name="Aerts A."/>
            <person name="Arnold G.J."/>
            <person name="Basu M.K."/>
            <person name="Bauer D.J."/>
            <person name="Caceres C.E."/>
            <person name="Carmel L."/>
            <person name="Casola C."/>
            <person name="Choi J.H."/>
            <person name="Detter J.C."/>
            <person name="Dong Q."/>
            <person name="Dusheyko S."/>
            <person name="Eads B.D."/>
            <person name="Frohlich T."/>
            <person name="Geiler-Samerotte K.A."/>
            <person name="Gerlach D."/>
            <person name="Hatcher P."/>
            <person name="Jogdeo S."/>
            <person name="Krijgsveld J."/>
            <person name="Kriventseva E.V."/>
            <person name="Kultz D."/>
            <person name="Laforsch C."/>
            <person name="Lindquist E."/>
            <person name="Lopez J."/>
            <person name="Manak J.R."/>
            <person name="Muller J."/>
            <person name="Pangilinan J."/>
            <person name="Patwardhan R.P."/>
            <person name="Pitluck S."/>
            <person name="Pritham E.J."/>
            <person name="Rechtsteiner A."/>
            <person name="Rho M."/>
            <person name="Rogozin I.B."/>
            <person name="Sakarya O."/>
            <person name="Salamov A."/>
            <person name="Schaack S."/>
            <person name="Shapiro H."/>
            <person name="Shiga Y."/>
            <person name="Skalitzky C."/>
            <person name="Smith Z."/>
            <person name="Souvorov A."/>
            <person name="Sung W."/>
            <person name="Tang Z."/>
            <person name="Tsuchiya D."/>
            <person name="Tu H."/>
            <person name="Vos H."/>
            <person name="Wang M."/>
            <person name="Wolf Y.I."/>
            <person name="Yamagata H."/>
            <person name="Yamada T."/>
            <person name="Ye Y."/>
            <person name="Shaw J.R."/>
            <person name="Andrews J."/>
            <person name="Crease T.J."/>
            <person name="Tang H."/>
            <person name="Lucas S.M."/>
            <person name="Robertson H.M."/>
            <person name="Bork P."/>
            <person name="Koonin E.V."/>
            <person name="Zdobnov E.M."/>
            <person name="Grigoriev I.V."/>
            <person name="Lynch M."/>
            <person name="Boore J.L."/>
        </authorList>
    </citation>
    <scope>NUCLEOTIDE SEQUENCE [LARGE SCALE GENOMIC DNA]</scope>
</reference>
<keyword evidence="3" id="KW-0378">Hydrolase</keyword>
<dbReference type="PANTHER" id="PTHR46516:SF1">
    <property type="entry name" value="TRNA-SPECIFIC ADENOSINE DEAMINASE 1"/>
    <property type="match status" value="1"/>
</dbReference>
<dbReference type="HOGENOM" id="CLU_005382_5_2_1"/>
<dbReference type="GO" id="GO:0046872">
    <property type="term" value="F:metal ion binding"/>
    <property type="evidence" value="ECO:0007669"/>
    <property type="project" value="UniProtKB-KW"/>
</dbReference>
<proteinExistence type="inferred from homology"/>
<dbReference type="EC" id="3.5.4.34" evidence="8"/>
<comment type="cofactor">
    <cofactor evidence="5">
        <name>1D-myo-inositol hexakisphosphate</name>
        <dbReference type="ChEBI" id="CHEBI:58130"/>
    </cofactor>
</comment>
<dbReference type="eggNOG" id="KOG2777">
    <property type="taxonomic scope" value="Eukaryota"/>
</dbReference>
<comment type="function">
    <text evidence="6">Specifically deaminates adenosine-37 to inosine in tRNA-Ala.</text>
</comment>
<dbReference type="GO" id="GO:0043829">
    <property type="term" value="F:tRNA-specific adenosine-37 deaminase activity"/>
    <property type="evidence" value="ECO:0007669"/>
    <property type="project" value="UniProtKB-EC"/>
</dbReference>
<evidence type="ECO:0000256" key="5">
    <source>
        <dbReference type="ARBA" id="ARBA00037026"/>
    </source>
</evidence>
<dbReference type="OrthoDB" id="416253at2759"/>
<dbReference type="AlphaFoldDB" id="E9GMF4"/>
<dbReference type="GO" id="GO:0008251">
    <property type="term" value="F:tRNA-specific adenosine deaminase activity"/>
    <property type="evidence" value="ECO:0000318"/>
    <property type="project" value="GO_Central"/>
</dbReference>
<dbReference type="EMBL" id="GL732552">
    <property type="protein sequence ID" value="EFX79359.1"/>
    <property type="molecule type" value="Genomic_DNA"/>
</dbReference>
<comment type="similarity">
    <text evidence="7">Belongs to the ADAT1 family.</text>
</comment>
<dbReference type="InterPro" id="IPR002466">
    <property type="entry name" value="A_deamin"/>
</dbReference>
<comment type="catalytic activity">
    <reaction evidence="11">
        <text>adenosine(37) in tRNA(Ala) + H2O + H(+) = inosine(37) in tRNA(Ala) + NH4(+)</text>
        <dbReference type="Rhea" id="RHEA:50968"/>
        <dbReference type="Rhea" id="RHEA-COMP:12855"/>
        <dbReference type="Rhea" id="RHEA-COMP:12856"/>
        <dbReference type="ChEBI" id="CHEBI:15377"/>
        <dbReference type="ChEBI" id="CHEBI:15378"/>
        <dbReference type="ChEBI" id="CHEBI:28938"/>
        <dbReference type="ChEBI" id="CHEBI:74411"/>
        <dbReference type="ChEBI" id="CHEBI:82852"/>
        <dbReference type="EC" id="3.5.4.34"/>
    </reaction>
</comment>
<keyword evidence="1" id="KW-0819">tRNA processing</keyword>
<dbReference type="Proteomes" id="UP000000305">
    <property type="component" value="Unassembled WGS sequence"/>
</dbReference>
<evidence type="ECO:0000256" key="1">
    <source>
        <dbReference type="ARBA" id="ARBA00022694"/>
    </source>
</evidence>
<keyword evidence="2" id="KW-0479">Metal-binding</keyword>
<dbReference type="PROSITE" id="PS50141">
    <property type="entry name" value="A_DEAMIN_EDITASE"/>
    <property type="match status" value="1"/>
</dbReference>
<accession>E9GMF4</accession>
<evidence type="ECO:0000256" key="9">
    <source>
        <dbReference type="ARBA" id="ARBA00040502"/>
    </source>
</evidence>
<evidence type="ECO:0000256" key="7">
    <source>
        <dbReference type="ARBA" id="ARBA00038326"/>
    </source>
</evidence>
<dbReference type="PhylomeDB" id="E9GMF4"/>
<evidence type="ECO:0000259" key="12">
    <source>
        <dbReference type="PROSITE" id="PS50141"/>
    </source>
</evidence>
<dbReference type="SMART" id="SM00552">
    <property type="entry name" value="ADEAMc"/>
    <property type="match status" value="1"/>
</dbReference>
<dbReference type="STRING" id="6669.E9GMF4"/>
<evidence type="ECO:0000256" key="4">
    <source>
        <dbReference type="ARBA" id="ARBA00022833"/>
    </source>
</evidence>
<organism evidence="13 14">
    <name type="scientific">Daphnia pulex</name>
    <name type="common">Water flea</name>
    <dbReference type="NCBI Taxonomy" id="6669"/>
    <lineage>
        <taxon>Eukaryota</taxon>
        <taxon>Metazoa</taxon>
        <taxon>Ecdysozoa</taxon>
        <taxon>Arthropoda</taxon>
        <taxon>Crustacea</taxon>
        <taxon>Branchiopoda</taxon>
        <taxon>Diplostraca</taxon>
        <taxon>Cladocera</taxon>
        <taxon>Anomopoda</taxon>
        <taxon>Daphniidae</taxon>
        <taxon>Daphnia</taxon>
    </lineage>
</organism>
<protein>
    <recommendedName>
        <fullName evidence="9">tRNA-specific adenosine deaminase 1</fullName>
        <ecNumber evidence="8">3.5.4.34</ecNumber>
    </recommendedName>
    <alternativeName>
        <fullName evidence="10">tRNA-specific adenosine-37 deaminase</fullName>
    </alternativeName>
</protein>
<evidence type="ECO:0000313" key="14">
    <source>
        <dbReference type="Proteomes" id="UP000000305"/>
    </source>
</evidence>
<gene>
    <name evidence="13" type="ORF">DAPPUDRAFT_52553</name>
</gene>
<dbReference type="GO" id="GO:0008033">
    <property type="term" value="P:tRNA processing"/>
    <property type="evidence" value="ECO:0000318"/>
    <property type="project" value="GO_Central"/>
</dbReference>
<dbReference type="Pfam" id="PF02137">
    <property type="entry name" value="A_deamin"/>
    <property type="match status" value="1"/>
</dbReference>
<name>E9GMF4_DAPPU</name>
<evidence type="ECO:0000313" key="13">
    <source>
        <dbReference type="EMBL" id="EFX79359.1"/>
    </source>
</evidence>
<dbReference type="OMA" id="YQLAWRQ"/>